<feature type="domain" description="Inositol polyphosphate-related phosphatase" evidence="4">
    <location>
        <begin position="4"/>
        <end position="335"/>
    </location>
</feature>
<dbReference type="Gene3D" id="3.60.10.10">
    <property type="entry name" value="Endonuclease/exonuclease/phosphatase"/>
    <property type="match status" value="1"/>
</dbReference>
<name>A0AAV8WQK2_9CUCU</name>
<comment type="similarity">
    <text evidence="3">Belongs to the inositol 1,4,5-trisphosphate 5-phosphatase type I family.</text>
</comment>
<dbReference type="PANTHER" id="PTHR12997:SF2">
    <property type="entry name" value="INOSITOL POLYPHOSPHATE-5-PHOSPHATASE A"/>
    <property type="match status" value="1"/>
</dbReference>
<evidence type="ECO:0000256" key="1">
    <source>
        <dbReference type="ARBA" id="ARBA00012997"/>
    </source>
</evidence>
<dbReference type="InterPro" id="IPR000300">
    <property type="entry name" value="IPPc"/>
</dbReference>
<keyword evidence="6" id="KW-1185">Reference proteome</keyword>
<evidence type="ECO:0000256" key="3">
    <source>
        <dbReference type="ARBA" id="ARBA00023599"/>
    </source>
</evidence>
<evidence type="ECO:0000259" key="4">
    <source>
        <dbReference type="SMART" id="SM00128"/>
    </source>
</evidence>
<dbReference type="InterPro" id="IPR036691">
    <property type="entry name" value="Endo/exonu/phosph_ase_sf"/>
</dbReference>
<reference evidence="5" key="1">
    <citation type="journal article" date="2023" name="Insect Mol. Biol.">
        <title>Genome sequencing provides insights into the evolution of gene families encoding plant cell wall-degrading enzymes in longhorned beetles.</title>
        <authorList>
            <person name="Shin N.R."/>
            <person name="Okamura Y."/>
            <person name="Kirsch R."/>
            <person name="Pauchet Y."/>
        </authorList>
    </citation>
    <scope>NUCLEOTIDE SEQUENCE</scope>
    <source>
        <strain evidence="5">RBIC_L_NR</strain>
    </source>
</reference>
<dbReference type="EMBL" id="JANEYF010005267">
    <property type="protein sequence ID" value="KAJ8928768.1"/>
    <property type="molecule type" value="Genomic_DNA"/>
</dbReference>
<dbReference type="PANTHER" id="PTHR12997">
    <property type="entry name" value="TYPE I INOSITOL-1,4,5-TRISPHOSPHATE 5-PHOSPHATASE"/>
    <property type="match status" value="1"/>
</dbReference>
<dbReference type="Proteomes" id="UP001162156">
    <property type="component" value="Unassembled WGS sequence"/>
</dbReference>
<accession>A0AAV8WQK2</accession>
<dbReference type="InterPro" id="IPR039737">
    <property type="entry name" value="INPP5A"/>
</dbReference>
<sequence length="355" mass="41320">MGSTTIPVLLVTANVGSIFEDPTEMLKIWTEEFLSTVSKLDPKFIALHCQEVGGKNYELSMKHVEHFIKLLMSSNELRLFDKIRVFLDEDYSSAENFTALGNLYFVHKSLENILLWDFKDMKFVPVQGKEIYSGNIEAVVTKEKAKFPQDFFPECKWSRKGFMRTRWSLNGTVIDLVNIHLFHDASNFIAMESYPSVYCKNRRRALEHTLQRFHNDSYSNAPYFLFGDFNFRTDTDGVIKLKSFDKELEAFEDTLTEYPVTFPPSYPFEEKISKATSYMQTRCPAWCDRVVLSRCAKQLVSEDSKVEYGLIGINTCMGDHKVRNLIVCVQYDFLFLSIYFMQPVFLDFHMLVTDE</sequence>
<dbReference type="Pfam" id="PF22669">
    <property type="entry name" value="Exo_endo_phos2"/>
    <property type="match status" value="1"/>
</dbReference>
<dbReference type="SMART" id="SM00128">
    <property type="entry name" value="IPPc"/>
    <property type="match status" value="1"/>
</dbReference>
<comment type="caution">
    <text evidence="5">The sequence shown here is derived from an EMBL/GenBank/DDBJ whole genome shotgun (WGS) entry which is preliminary data.</text>
</comment>
<dbReference type="EC" id="3.1.3.56" evidence="1"/>
<proteinExistence type="inferred from homology"/>
<gene>
    <name evidence="5" type="ORF">NQ314_018626</name>
</gene>
<organism evidence="5 6">
    <name type="scientific">Rhamnusium bicolor</name>
    <dbReference type="NCBI Taxonomy" id="1586634"/>
    <lineage>
        <taxon>Eukaryota</taxon>
        <taxon>Metazoa</taxon>
        <taxon>Ecdysozoa</taxon>
        <taxon>Arthropoda</taxon>
        <taxon>Hexapoda</taxon>
        <taxon>Insecta</taxon>
        <taxon>Pterygota</taxon>
        <taxon>Neoptera</taxon>
        <taxon>Endopterygota</taxon>
        <taxon>Coleoptera</taxon>
        <taxon>Polyphaga</taxon>
        <taxon>Cucujiformia</taxon>
        <taxon>Chrysomeloidea</taxon>
        <taxon>Cerambycidae</taxon>
        <taxon>Lepturinae</taxon>
        <taxon>Rhagiini</taxon>
        <taxon>Rhamnusium</taxon>
    </lineage>
</organism>
<dbReference type="GO" id="GO:0046856">
    <property type="term" value="P:phosphatidylinositol dephosphorylation"/>
    <property type="evidence" value="ECO:0007669"/>
    <property type="project" value="InterPro"/>
</dbReference>
<evidence type="ECO:0000256" key="2">
    <source>
        <dbReference type="ARBA" id="ARBA00022801"/>
    </source>
</evidence>
<dbReference type="GO" id="GO:0004445">
    <property type="term" value="F:inositol-polyphosphate 5-phosphatase activity"/>
    <property type="evidence" value="ECO:0007669"/>
    <property type="project" value="UniProtKB-EC"/>
</dbReference>
<evidence type="ECO:0000313" key="5">
    <source>
        <dbReference type="EMBL" id="KAJ8928768.1"/>
    </source>
</evidence>
<protein>
    <recommendedName>
        <fullName evidence="1">inositol-polyphosphate 5-phosphatase</fullName>
        <ecNumber evidence="1">3.1.3.56</ecNumber>
    </recommendedName>
</protein>
<evidence type="ECO:0000313" key="6">
    <source>
        <dbReference type="Proteomes" id="UP001162156"/>
    </source>
</evidence>
<dbReference type="SUPFAM" id="SSF56219">
    <property type="entry name" value="DNase I-like"/>
    <property type="match status" value="1"/>
</dbReference>
<dbReference type="AlphaFoldDB" id="A0AAV8WQK2"/>
<keyword evidence="2" id="KW-0378">Hydrolase</keyword>